<dbReference type="InterPro" id="IPR005031">
    <property type="entry name" value="COQ10_START"/>
</dbReference>
<dbReference type="InterPro" id="IPR023393">
    <property type="entry name" value="START-like_dom_sf"/>
</dbReference>
<proteinExistence type="inferred from homology"/>
<evidence type="ECO:0000313" key="4">
    <source>
        <dbReference type="Proteomes" id="UP000633943"/>
    </source>
</evidence>
<evidence type="ECO:0000259" key="2">
    <source>
        <dbReference type="PROSITE" id="PS50914"/>
    </source>
</evidence>
<protein>
    <submittedName>
        <fullName evidence="3">BON domain-containing protein</fullName>
    </submittedName>
</protein>
<feature type="domain" description="BON" evidence="2">
    <location>
        <begin position="81"/>
        <end position="148"/>
    </location>
</feature>
<evidence type="ECO:0000313" key="3">
    <source>
        <dbReference type="EMBL" id="NMG16021.1"/>
    </source>
</evidence>
<dbReference type="InterPro" id="IPR047137">
    <property type="entry name" value="ORF3"/>
</dbReference>
<dbReference type="RefSeq" id="WP_169202628.1">
    <property type="nucleotide sequence ID" value="NZ_CP059467.1"/>
</dbReference>
<dbReference type="InterPro" id="IPR007055">
    <property type="entry name" value="BON_dom"/>
</dbReference>
<reference evidence="3 4" key="1">
    <citation type="submission" date="2019-12" db="EMBL/GenBank/DDBJ databases">
        <title>Comparative genomics gives insights into the taxonomy of the Azoarcus-Aromatoleum group and reveals separate origins of nif in the plant-associated Azoarcus and non-plant-associated Aromatoleum sub-groups.</title>
        <authorList>
            <person name="Lafos M."/>
            <person name="Maluk M."/>
            <person name="Batista M."/>
            <person name="Junghare M."/>
            <person name="Carmona M."/>
            <person name="Faoro H."/>
            <person name="Cruz L.M."/>
            <person name="Battistoni F."/>
            <person name="De Souza E."/>
            <person name="Pedrosa F."/>
            <person name="Chen W.-M."/>
            <person name="Poole P.S."/>
            <person name="Dixon R.A."/>
            <person name="James E.K."/>
        </authorList>
    </citation>
    <scope>NUCLEOTIDE SEQUENCE [LARGE SCALE GENOMIC DNA]</scope>
    <source>
        <strain evidence="3 4">PbN1</strain>
    </source>
</reference>
<dbReference type="PANTHER" id="PTHR33824:SF7">
    <property type="entry name" value="POLYKETIDE CYCLASE_DEHYDRASE AND LIPID TRANSPORT SUPERFAMILY PROTEIN"/>
    <property type="match status" value="1"/>
</dbReference>
<gene>
    <name evidence="3" type="ORF">GPA24_10800</name>
</gene>
<dbReference type="Pfam" id="PF03364">
    <property type="entry name" value="Polyketide_cyc"/>
    <property type="match status" value="1"/>
</dbReference>
<keyword evidence="4" id="KW-1185">Reference proteome</keyword>
<evidence type="ECO:0000256" key="1">
    <source>
        <dbReference type="ARBA" id="ARBA00008918"/>
    </source>
</evidence>
<accession>A0ABX1NWK8</accession>
<dbReference type="Gene3D" id="3.30.530.20">
    <property type="match status" value="1"/>
</dbReference>
<dbReference type="Proteomes" id="UP000633943">
    <property type="component" value="Unassembled WGS sequence"/>
</dbReference>
<organism evidence="3 4">
    <name type="scientific">Aromatoleum bremense</name>
    <dbReference type="NCBI Taxonomy" id="76115"/>
    <lineage>
        <taxon>Bacteria</taxon>
        <taxon>Pseudomonadati</taxon>
        <taxon>Pseudomonadota</taxon>
        <taxon>Betaproteobacteria</taxon>
        <taxon>Rhodocyclales</taxon>
        <taxon>Rhodocyclaceae</taxon>
        <taxon>Aromatoleum</taxon>
    </lineage>
</organism>
<dbReference type="PROSITE" id="PS50914">
    <property type="entry name" value="BON"/>
    <property type="match status" value="1"/>
</dbReference>
<dbReference type="PANTHER" id="PTHR33824">
    <property type="entry name" value="POLYKETIDE CYCLASE/DEHYDRASE AND LIPID TRANSPORT SUPERFAMILY PROTEIN"/>
    <property type="match status" value="1"/>
</dbReference>
<sequence length="391" mass="43126">MRNHVSRVTSAIRGFGLGMLAMYLFDPDVGRRRRAFVVDQFESARNRLTHFADTAYRDAVNRSYGIAARLRPGTGRLQPVTAHQVEERVRARIGRVVRNSHALRVQARDDGTVVLSGPVLANEVNRLMSAVWSVRGVTGIEDQLQVHEQPGNVSALQGALAHEGRRGAGMAESWPPSIRLLAGVAGGALALAGLSRNRPLGMLQALLGGALVTRALANRKLGEVTGMSGPRNVHIDKEMFIAAPPERVFDFWQHQEDFPQFMRNVEEVRPTGEDCWHWKVAGPFGPVEWDARITEREQNRRLAWHTVQGAPVESEGRVDFEPAGEGTRLRVSMDYAPAAGAIGHAAARLLRRDAKTEIDEDLMRVKSFLETGVAARDASARRAAEDAQRLH</sequence>
<dbReference type="SUPFAM" id="SSF55961">
    <property type="entry name" value="Bet v1-like"/>
    <property type="match status" value="1"/>
</dbReference>
<dbReference type="EMBL" id="WTVP01000026">
    <property type="protein sequence ID" value="NMG16021.1"/>
    <property type="molecule type" value="Genomic_DNA"/>
</dbReference>
<name>A0ABX1NWK8_9RHOO</name>
<dbReference type="CDD" id="cd07817">
    <property type="entry name" value="SRPBCC_8"/>
    <property type="match status" value="1"/>
</dbReference>
<dbReference type="Pfam" id="PF04972">
    <property type="entry name" value="BON"/>
    <property type="match status" value="1"/>
</dbReference>
<comment type="caution">
    <text evidence="3">The sequence shown here is derived from an EMBL/GenBank/DDBJ whole genome shotgun (WGS) entry which is preliminary data.</text>
</comment>
<comment type="similarity">
    <text evidence="1">Belongs to the ribosome association toxin RatA family.</text>
</comment>